<name>A0AAJ6AKS6_9MICC</name>
<protein>
    <recommendedName>
        <fullName evidence="2">PH domain-containing protein</fullName>
    </recommendedName>
</protein>
<organism evidence="3 4">
    <name type="scientific">Auritidibacter ignavus</name>
    <dbReference type="NCBI Taxonomy" id="678932"/>
    <lineage>
        <taxon>Bacteria</taxon>
        <taxon>Bacillati</taxon>
        <taxon>Actinomycetota</taxon>
        <taxon>Actinomycetes</taxon>
        <taxon>Micrococcales</taxon>
        <taxon>Micrococcaceae</taxon>
        <taxon>Auritidibacter</taxon>
    </lineage>
</organism>
<keyword evidence="1" id="KW-0472">Membrane</keyword>
<dbReference type="AlphaFoldDB" id="A0AAJ6AKS6"/>
<feature type="domain" description="PH" evidence="2">
    <location>
        <begin position="57"/>
        <end position="176"/>
    </location>
</feature>
<evidence type="ECO:0000313" key="4">
    <source>
        <dbReference type="Proteomes" id="UP001224674"/>
    </source>
</evidence>
<keyword evidence="1" id="KW-0812">Transmembrane</keyword>
<keyword evidence="4" id="KW-1185">Reference proteome</keyword>
<sequence length="186" mass="20496">MSPFVTVMATNAEAESDTGAYLVIILLTLGLIGLVVLGLWFGWRARRRRQVNIPAPLPVPDRLLATEPLAQAQGMYVTTVRGEDWLDRVAVHGLGIRTRAQCEVHPLGVVLLLEGSPNFVIPFRDITQISTSSGMVGKFVEKDGLITIGWNLGQIPVTTGFRTRNSADQHTLLETMHQTSQQRQPE</sequence>
<dbReference type="InterPro" id="IPR057446">
    <property type="entry name" value="PH_bac"/>
</dbReference>
<dbReference type="EMBL" id="CP122566">
    <property type="protein sequence ID" value="WGH93827.1"/>
    <property type="molecule type" value="Genomic_DNA"/>
</dbReference>
<reference evidence="3 4" key="1">
    <citation type="submission" date="2023-03" db="EMBL/GenBank/DDBJ databases">
        <title>Complete genome sequences of several Auritidibacter ignavus strains isolated from ear infections.</title>
        <authorList>
            <person name="Baehr T."/>
            <person name="Baumhoegger A.M."/>
        </authorList>
    </citation>
    <scope>NUCLEOTIDE SEQUENCE [LARGE SCALE GENOMIC DNA]</scope>
    <source>
        <strain evidence="3 4">BABAE-6</strain>
    </source>
</reference>
<dbReference type="Pfam" id="PF25362">
    <property type="entry name" value="bPH_11"/>
    <property type="match status" value="1"/>
</dbReference>
<dbReference type="Proteomes" id="UP001224674">
    <property type="component" value="Chromosome"/>
</dbReference>
<proteinExistence type="predicted"/>
<gene>
    <name evidence="3" type="ORF">QDX21_03245</name>
</gene>
<evidence type="ECO:0000259" key="2">
    <source>
        <dbReference type="Pfam" id="PF25362"/>
    </source>
</evidence>
<feature type="transmembrane region" description="Helical" evidence="1">
    <location>
        <begin position="20"/>
        <end position="43"/>
    </location>
</feature>
<keyword evidence="1" id="KW-1133">Transmembrane helix</keyword>
<evidence type="ECO:0000313" key="3">
    <source>
        <dbReference type="EMBL" id="WGH93827.1"/>
    </source>
</evidence>
<dbReference type="RefSeq" id="WP_279672950.1">
    <property type="nucleotide sequence ID" value="NZ_CP122561.1"/>
</dbReference>
<accession>A0AAJ6AKS6</accession>
<evidence type="ECO:0000256" key="1">
    <source>
        <dbReference type="SAM" id="Phobius"/>
    </source>
</evidence>